<keyword evidence="2" id="KW-0949">S-adenosyl-L-methionine</keyword>
<dbReference type="InterPro" id="IPR023885">
    <property type="entry name" value="4Fe4S-binding_SPASM_dom"/>
</dbReference>
<evidence type="ECO:0000256" key="1">
    <source>
        <dbReference type="ARBA" id="ARBA00001966"/>
    </source>
</evidence>
<name>A0A246G9D5_9FLAO</name>
<gene>
    <name evidence="8" type="ORF">BWK62_10345</name>
</gene>
<organism evidence="8 9">
    <name type="scientific">Flavobacterium columnare</name>
    <dbReference type="NCBI Taxonomy" id="996"/>
    <lineage>
        <taxon>Bacteria</taxon>
        <taxon>Pseudomonadati</taxon>
        <taxon>Bacteroidota</taxon>
        <taxon>Flavobacteriia</taxon>
        <taxon>Flavobacteriales</taxon>
        <taxon>Flavobacteriaceae</taxon>
        <taxon>Flavobacterium</taxon>
    </lineage>
</organism>
<evidence type="ECO:0000313" key="8">
    <source>
        <dbReference type="EMBL" id="OWP76159.1"/>
    </source>
</evidence>
<sequence>MKKYSRFNSILPYQGKYALYNSLEQKFLFIERELKEILEASIIEGISNLKEIHPTFFEYLSENNFIINSNIDETEKLREISIKVDENYSTFLLTVNPTMNCNFKCWYCYETHIKDSKLDYSVLDSVKKFVTKTISKPEMEYFSLSFFGGEPLLYFKMNVAPLIDHLREECNYHNKKYSISFTTNGYLVNDYFIEYFKKYDMYASLQITLDGYKEEHDEVRFVNKKKGSYNEIIANIKKLLLNERFNITLRINYTDKNIHNCFKIINDFEDLPIEIKRKKLLIDFHRVWQNDQLDDSNKVLMDNVSIMESKGFRTNMIYSPDNVKASCYADKRNSATINYNGDLFKCTARDFLSENRAGYISQEGDLIWENGYLDKRMDSKFKNKPCLTCRIMPLCNGGCTQHAMENVGKDYCVFHGDESEKDKVVLTKIEQILQENATLQEA</sequence>
<reference evidence="8 9" key="1">
    <citation type="journal article" date="2017" name="Infect. Genet. Evol.">
        <title>Comparative genome analysis of fish pathogen Flavobacterium columnare reveals extensive sequence diversity within the species.</title>
        <authorList>
            <person name="Kayansamruaj P."/>
            <person name="Dong H.T."/>
            <person name="Hirono I."/>
            <person name="Kondo H."/>
            <person name="Senapin S."/>
            <person name="Rodkhum C."/>
        </authorList>
    </citation>
    <scope>NUCLEOTIDE SEQUENCE [LARGE SCALE GENOMIC DNA]</scope>
    <source>
        <strain evidence="8 9">1214</strain>
    </source>
</reference>
<dbReference type="Gene3D" id="3.20.20.70">
    <property type="entry name" value="Aldolase class I"/>
    <property type="match status" value="1"/>
</dbReference>
<comment type="caution">
    <text evidence="8">The sequence shown here is derived from an EMBL/GenBank/DDBJ whole genome shotgun (WGS) entry which is preliminary data.</text>
</comment>
<comment type="similarity">
    <text evidence="6">Belongs to the radical SAM superfamily. Anaerobic sulfatase-maturating enzyme family.</text>
</comment>
<dbReference type="SUPFAM" id="SSF102114">
    <property type="entry name" value="Radical SAM enzymes"/>
    <property type="match status" value="1"/>
</dbReference>
<dbReference type="InterPro" id="IPR007197">
    <property type="entry name" value="rSAM"/>
</dbReference>
<dbReference type="InterPro" id="IPR023867">
    <property type="entry name" value="Sulphatase_maturase_rSAM"/>
</dbReference>
<dbReference type="PANTHER" id="PTHR43273">
    <property type="entry name" value="ANAEROBIC SULFATASE-MATURATING ENZYME HOMOLOG ASLB-RELATED"/>
    <property type="match status" value="1"/>
</dbReference>
<dbReference type="SFLD" id="SFLDS00029">
    <property type="entry name" value="Radical_SAM"/>
    <property type="match status" value="1"/>
</dbReference>
<dbReference type="GO" id="GO:0016491">
    <property type="term" value="F:oxidoreductase activity"/>
    <property type="evidence" value="ECO:0007669"/>
    <property type="project" value="InterPro"/>
</dbReference>
<dbReference type="UniPathway" id="UPA00782"/>
<dbReference type="InterPro" id="IPR013785">
    <property type="entry name" value="Aldolase_TIM"/>
</dbReference>
<dbReference type="Pfam" id="PF04055">
    <property type="entry name" value="Radical_SAM"/>
    <property type="match status" value="1"/>
</dbReference>
<evidence type="ECO:0000256" key="4">
    <source>
        <dbReference type="ARBA" id="ARBA00023004"/>
    </source>
</evidence>
<feature type="domain" description="Radical SAM core" evidence="7">
    <location>
        <begin position="84"/>
        <end position="315"/>
    </location>
</feature>
<dbReference type="GO" id="GO:0051536">
    <property type="term" value="F:iron-sulfur cluster binding"/>
    <property type="evidence" value="ECO:0007669"/>
    <property type="project" value="UniProtKB-KW"/>
</dbReference>
<dbReference type="OrthoDB" id="9808591at2"/>
<dbReference type="NCBIfam" id="TIGR04085">
    <property type="entry name" value="rSAM_more_4Fe4S"/>
    <property type="match status" value="1"/>
</dbReference>
<evidence type="ECO:0000259" key="7">
    <source>
        <dbReference type="PROSITE" id="PS51918"/>
    </source>
</evidence>
<dbReference type="CDD" id="cd01335">
    <property type="entry name" value="Radical_SAM"/>
    <property type="match status" value="1"/>
</dbReference>
<dbReference type="GO" id="GO:0046872">
    <property type="term" value="F:metal ion binding"/>
    <property type="evidence" value="ECO:0007669"/>
    <property type="project" value="UniProtKB-KW"/>
</dbReference>
<dbReference type="PANTHER" id="PTHR43273:SF3">
    <property type="entry name" value="ANAEROBIC SULFATASE-MATURATING ENZYME HOMOLOG ASLB-RELATED"/>
    <property type="match status" value="1"/>
</dbReference>
<comment type="cofactor">
    <cofactor evidence="1">
        <name>[4Fe-4S] cluster</name>
        <dbReference type="ChEBI" id="CHEBI:49883"/>
    </cofactor>
</comment>
<dbReference type="Proteomes" id="UP000198034">
    <property type="component" value="Unassembled WGS sequence"/>
</dbReference>
<evidence type="ECO:0000256" key="3">
    <source>
        <dbReference type="ARBA" id="ARBA00022723"/>
    </source>
</evidence>
<dbReference type="AlphaFoldDB" id="A0A246G9D5"/>
<dbReference type="EMBL" id="MTCY01000030">
    <property type="protein sequence ID" value="OWP76159.1"/>
    <property type="molecule type" value="Genomic_DNA"/>
</dbReference>
<evidence type="ECO:0000256" key="5">
    <source>
        <dbReference type="ARBA" id="ARBA00023014"/>
    </source>
</evidence>
<evidence type="ECO:0000313" key="9">
    <source>
        <dbReference type="Proteomes" id="UP000198034"/>
    </source>
</evidence>
<keyword evidence="3" id="KW-0479">Metal-binding</keyword>
<dbReference type="InterPro" id="IPR058240">
    <property type="entry name" value="rSAM_sf"/>
</dbReference>
<evidence type="ECO:0000256" key="6">
    <source>
        <dbReference type="ARBA" id="ARBA00023601"/>
    </source>
</evidence>
<dbReference type="SFLD" id="SFLDG01067">
    <property type="entry name" value="SPASM/twitch_domain_containing"/>
    <property type="match status" value="1"/>
</dbReference>
<protein>
    <recommendedName>
        <fullName evidence="7">Radical SAM core domain-containing protein</fullName>
    </recommendedName>
</protein>
<keyword evidence="4" id="KW-0408">Iron</keyword>
<keyword evidence="5" id="KW-0411">Iron-sulfur</keyword>
<proteinExistence type="inferred from homology"/>
<evidence type="ECO:0000256" key="2">
    <source>
        <dbReference type="ARBA" id="ARBA00022691"/>
    </source>
</evidence>
<dbReference type="PROSITE" id="PS51918">
    <property type="entry name" value="RADICAL_SAM"/>
    <property type="match status" value="1"/>
</dbReference>
<accession>A0A246G9D5</accession>